<evidence type="ECO:0000313" key="2">
    <source>
        <dbReference type="Proteomes" id="UP001595715"/>
    </source>
</evidence>
<proteinExistence type="predicted"/>
<accession>A0ABV8K261</accession>
<keyword evidence="1" id="KW-0808">Transferase</keyword>
<keyword evidence="1" id="KW-0418">Kinase</keyword>
<organism evidence="1 2">
    <name type="scientific">Paenibacillus xanthanilyticus</name>
    <dbReference type="NCBI Taxonomy" id="1783531"/>
    <lineage>
        <taxon>Bacteria</taxon>
        <taxon>Bacillati</taxon>
        <taxon>Bacillota</taxon>
        <taxon>Bacilli</taxon>
        <taxon>Bacillales</taxon>
        <taxon>Paenibacillaceae</taxon>
        <taxon>Paenibacillus</taxon>
    </lineage>
</organism>
<dbReference type="EMBL" id="JBHSAM010000020">
    <property type="protein sequence ID" value="MFC4099844.1"/>
    <property type="molecule type" value="Genomic_DNA"/>
</dbReference>
<evidence type="ECO:0000313" key="1">
    <source>
        <dbReference type="EMBL" id="MFC4099844.1"/>
    </source>
</evidence>
<reference evidence="2" key="1">
    <citation type="journal article" date="2019" name="Int. J. Syst. Evol. Microbiol.">
        <title>The Global Catalogue of Microorganisms (GCM) 10K type strain sequencing project: providing services to taxonomists for standard genome sequencing and annotation.</title>
        <authorList>
            <consortium name="The Broad Institute Genomics Platform"/>
            <consortium name="The Broad Institute Genome Sequencing Center for Infectious Disease"/>
            <person name="Wu L."/>
            <person name="Ma J."/>
        </authorList>
    </citation>
    <scope>NUCLEOTIDE SEQUENCE [LARGE SCALE GENOMIC DNA]</scope>
    <source>
        <strain evidence="2">IBRC-M 10987</strain>
    </source>
</reference>
<name>A0ABV8K261_9BACL</name>
<gene>
    <name evidence="1" type="ORF">ACFOZ8_09250</name>
</gene>
<sequence length="200" mass="22927">MYGYYGYPLYDWRLNPPMTWSPSKVMLDRQLRALWEQHVYWTRLTVNSIIERLPDESVTTARLLRNAADFGAALEPIYGPAIAAAFAELLRGHLTIAAELVKALLAGNTAAAEDAQKRWYENADDIALFLSRINPYWSQAEWQKMMHEHLRLLTSEVSTKLMKNYEENVALGDQIEAQALEMADMMTTGIIQQFPARFNL</sequence>
<keyword evidence="2" id="KW-1185">Reference proteome</keyword>
<dbReference type="GO" id="GO:0016301">
    <property type="term" value="F:kinase activity"/>
    <property type="evidence" value="ECO:0007669"/>
    <property type="project" value="UniProtKB-KW"/>
</dbReference>
<dbReference type="RefSeq" id="WP_377718516.1">
    <property type="nucleotide sequence ID" value="NZ_JBHSAM010000020.1"/>
</dbReference>
<dbReference type="Proteomes" id="UP001595715">
    <property type="component" value="Unassembled WGS sequence"/>
</dbReference>
<comment type="caution">
    <text evidence="1">The sequence shown here is derived from an EMBL/GenBank/DDBJ whole genome shotgun (WGS) entry which is preliminary data.</text>
</comment>
<protein>
    <submittedName>
        <fullName evidence="1">Acetylglutamate kinase</fullName>
    </submittedName>
</protein>